<name>A0A8K1FMK9_PYTOL</name>
<protein>
    <recommendedName>
        <fullName evidence="1">3'-5' exonuclease domain-containing protein</fullName>
    </recommendedName>
</protein>
<evidence type="ECO:0000313" key="3">
    <source>
        <dbReference type="Proteomes" id="UP000794436"/>
    </source>
</evidence>
<dbReference type="InterPro" id="IPR036397">
    <property type="entry name" value="RNaseH_sf"/>
</dbReference>
<accession>A0A8K1FMK9</accession>
<organism evidence="2 3">
    <name type="scientific">Pythium oligandrum</name>
    <name type="common">Mycoparasitic fungus</name>
    <dbReference type="NCBI Taxonomy" id="41045"/>
    <lineage>
        <taxon>Eukaryota</taxon>
        <taxon>Sar</taxon>
        <taxon>Stramenopiles</taxon>
        <taxon>Oomycota</taxon>
        <taxon>Peronosporomycetes</taxon>
        <taxon>Pythiales</taxon>
        <taxon>Pythiaceae</taxon>
        <taxon>Pythium</taxon>
    </lineage>
</organism>
<dbReference type="InterPro" id="IPR052408">
    <property type="entry name" value="Exonuclease_MUT-7-like"/>
</dbReference>
<dbReference type="GO" id="GO:0006139">
    <property type="term" value="P:nucleobase-containing compound metabolic process"/>
    <property type="evidence" value="ECO:0007669"/>
    <property type="project" value="InterPro"/>
</dbReference>
<reference evidence="2" key="1">
    <citation type="submission" date="2019-03" db="EMBL/GenBank/DDBJ databases">
        <title>Long read genome sequence of the mycoparasitic Pythium oligandrum ATCC 38472 isolated from sugarbeet rhizosphere.</title>
        <authorList>
            <person name="Gaulin E."/>
        </authorList>
    </citation>
    <scope>NUCLEOTIDE SEQUENCE</scope>
    <source>
        <strain evidence="2">ATCC 38472_TT</strain>
    </source>
</reference>
<dbReference type="GO" id="GO:0003676">
    <property type="term" value="F:nucleic acid binding"/>
    <property type="evidence" value="ECO:0007669"/>
    <property type="project" value="InterPro"/>
</dbReference>
<dbReference type="SUPFAM" id="SSF53098">
    <property type="entry name" value="Ribonuclease H-like"/>
    <property type="match status" value="1"/>
</dbReference>
<dbReference type="Gene3D" id="3.30.420.10">
    <property type="entry name" value="Ribonuclease H-like superfamily/Ribonuclease H"/>
    <property type="match status" value="1"/>
</dbReference>
<gene>
    <name evidence="2" type="ORF">Poli38472_001636</name>
</gene>
<keyword evidence="3" id="KW-1185">Reference proteome</keyword>
<dbReference type="InterPro" id="IPR002562">
    <property type="entry name" value="3'-5'_exonuclease_dom"/>
</dbReference>
<dbReference type="PANTHER" id="PTHR47765">
    <property type="entry name" value="3'-5' EXONUCLEASE DOMAIN-CONTAINING PROTEIN"/>
    <property type="match status" value="1"/>
</dbReference>
<feature type="domain" description="3'-5' exonuclease" evidence="1">
    <location>
        <begin position="218"/>
        <end position="393"/>
    </location>
</feature>
<dbReference type="OrthoDB" id="10261556at2759"/>
<dbReference type="Proteomes" id="UP000794436">
    <property type="component" value="Unassembled WGS sequence"/>
</dbReference>
<dbReference type="GO" id="GO:0008408">
    <property type="term" value="F:3'-5' exonuclease activity"/>
    <property type="evidence" value="ECO:0007669"/>
    <property type="project" value="InterPro"/>
</dbReference>
<sequence>MVLTVSTLPWLPRNARPQARLVKQLLALVGDVPYEAQHVEFVAGHLDYTVNVCVAKELDDVLGLSEHASDEFFAFCFDALEREPLDKTLAMLMSSDELYVLETVERCINVLAERYVTDHTSVVSTNAILSFFQPPPEHEKEAFEAWQELRRRFLRELITLESENETDAAVLTTTRRAISEFHLEHDAEIMPHIARPTAKPKKHTIESFLTLELPSDLVVVVDDAKSLALANEVLMPTPLKGAIRRVGIDVEWRPESLGGSRSRCALLQLATDSHVFLFDLIAISMDSLAPTFQHVLSSPDIVKLGFALDGDFIRLRESFPLAECFDHVENVQDLACIAHRRRSLKCLVKDVLGQPLDKREQCSDWEARPLTPDQITYAALDAYCLLLVQDQLP</sequence>
<dbReference type="PANTHER" id="PTHR47765:SF2">
    <property type="entry name" value="EXONUCLEASE MUT-7 HOMOLOG"/>
    <property type="match status" value="1"/>
</dbReference>
<dbReference type="SMART" id="SM00474">
    <property type="entry name" value="35EXOc"/>
    <property type="match status" value="1"/>
</dbReference>
<proteinExistence type="predicted"/>
<dbReference type="InterPro" id="IPR012337">
    <property type="entry name" value="RNaseH-like_sf"/>
</dbReference>
<comment type="caution">
    <text evidence="2">The sequence shown here is derived from an EMBL/GenBank/DDBJ whole genome shotgun (WGS) entry which is preliminary data.</text>
</comment>
<evidence type="ECO:0000259" key="1">
    <source>
        <dbReference type="SMART" id="SM00474"/>
    </source>
</evidence>
<dbReference type="EMBL" id="SPLM01000001">
    <property type="protein sequence ID" value="TMW69480.1"/>
    <property type="molecule type" value="Genomic_DNA"/>
</dbReference>
<dbReference type="AlphaFoldDB" id="A0A8K1FMK9"/>
<evidence type="ECO:0000313" key="2">
    <source>
        <dbReference type="EMBL" id="TMW69480.1"/>
    </source>
</evidence>
<dbReference type="Pfam" id="PF01612">
    <property type="entry name" value="DNA_pol_A_exo1"/>
    <property type="match status" value="1"/>
</dbReference>